<name>A0A3M0JKY7_HIRRU</name>
<evidence type="ECO:0000313" key="3">
    <source>
        <dbReference type="Proteomes" id="UP000269221"/>
    </source>
</evidence>
<comment type="caution">
    <text evidence="2">The sequence shown here is derived from an EMBL/GenBank/DDBJ whole genome shotgun (WGS) entry which is preliminary data.</text>
</comment>
<feature type="region of interest" description="Disordered" evidence="1">
    <location>
        <begin position="1"/>
        <end position="52"/>
    </location>
</feature>
<sequence>MDLGDPGGSRRILADPGGSRRILADPGSAFPSAAPPHDGDNGEGGPEILGRQLGTAGNSWEQLGTARLFTGRAKPRSEPWLDTDRD</sequence>
<organism evidence="2 3">
    <name type="scientific">Hirundo rustica rustica</name>
    <dbReference type="NCBI Taxonomy" id="333673"/>
    <lineage>
        <taxon>Eukaryota</taxon>
        <taxon>Metazoa</taxon>
        <taxon>Chordata</taxon>
        <taxon>Craniata</taxon>
        <taxon>Vertebrata</taxon>
        <taxon>Euteleostomi</taxon>
        <taxon>Archelosauria</taxon>
        <taxon>Archosauria</taxon>
        <taxon>Dinosauria</taxon>
        <taxon>Saurischia</taxon>
        <taxon>Theropoda</taxon>
        <taxon>Coelurosauria</taxon>
        <taxon>Aves</taxon>
        <taxon>Neognathae</taxon>
        <taxon>Neoaves</taxon>
        <taxon>Telluraves</taxon>
        <taxon>Australaves</taxon>
        <taxon>Passeriformes</taxon>
        <taxon>Sylvioidea</taxon>
        <taxon>Hirundinidae</taxon>
        <taxon>Hirundo</taxon>
    </lineage>
</organism>
<dbReference type="Proteomes" id="UP000269221">
    <property type="component" value="Unassembled WGS sequence"/>
</dbReference>
<keyword evidence="3" id="KW-1185">Reference proteome</keyword>
<dbReference type="AlphaFoldDB" id="A0A3M0JKY7"/>
<evidence type="ECO:0000256" key="1">
    <source>
        <dbReference type="SAM" id="MobiDB-lite"/>
    </source>
</evidence>
<gene>
    <name evidence="2" type="ORF">DUI87_21803</name>
</gene>
<dbReference type="EMBL" id="QRBI01000137">
    <property type="protein sequence ID" value="RMC01365.1"/>
    <property type="molecule type" value="Genomic_DNA"/>
</dbReference>
<proteinExistence type="predicted"/>
<evidence type="ECO:0000313" key="2">
    <source>
        <dbReference type="EMBL" id="RMC01365.1"/>
    </source>
</evidence>
<accession>A0A3M0JKY7</accession>
<reference evidence="2 3" key="1">
    <citation type="submission" date="2018-07" db="EMBL/GenBank/DDBJ databases">
        <title>A high quality draft genome assembly of the barn swallow (H. rustica rustica).</title>
        <authorList>
            <person name="Formenti G."/>
            <person name="Chiara M."/>
            <person name="Poveda L."/>
            <person name="Francoijs K.-J."/>
            <person name="Bonisoli-Alquati A."/>
            <person name="Canova L."/>
            <person name="Gianfranceschi L."/>
            <person name="Horner D.S."/>
            <person name="Saino N."/>
        </authorList>
    </citation>
    <scope>NUCLEOTIDE SEQUENCE [LARGE SCALE GENOMIC DNA]</scope>
    <source>
        <strain evidence="2">Chelidonia</strain>
        <tissue evidence="2">Blood</tissue>
    </source>
</reference>
<protein>
    <submittedName>
        <fullName evidence="2">Uncharacterized protein</fullName>
    </submittedName>
</protein>